<dbReference type="Gene3D" id="2.30.110.10">
    <property type="entry name" value="Electron Transport, Fmn-binding Protein, Chain A"/>
    <property type="match status" value="1"/>
</dbReference>
<comment type="caution">
    <text evidence="2">The sequence shown here is derived from an EMBL/GenBank/DDBJ whole genome shotgun (WGS) entry which is preliminary data.</text>
</comment>
<dbReference type="SUPFAM" id="SSF50475">
    <property type="entry name" value="FMN-binding split barrel"/>
    <property type="match status" value="1"/>
</dbReference>
<dbReference type="Proteomes" id="UP000309992">
    <property type="component" value="Unassembled WGS sequence"/>
</dbReference>
<evidence type="ECO:0000259" key="1">
    <source>
        <dbReference type="Pfam" id="PF01613"/>
    </source>
</evidence>
<organism evidence="2 3">
    <name type="scientific">Prauserella endophytica</name>
    <dbReference type="NCBI Taxonomy" id="1592324"/>
    <lineage>
        <taxon>Bacteria</taxon>
        <taxon>Bacillati</taxon>
        <taxon>Actinomycetota</taxon>
        <taxon>Actinomycetes</taxon>
        <taxon>Pseudonocardiales</taxon>
        <taxon>Pseudonocardiaceae</taxon>
        <taxon>Prauserella</taxon>
        <taxon>Prauserella coralliicola group</taxon>
    </lineage>
</organism>
<sequence length="52" mass="5809">MTDVALWLDCSIEEVLPGGDHEIVLFRVGTFESFDGVSPLVFHGSKFRELVI</sequence>
<gene>
    <name evidence="2" type="ORF">FCN18_38360</name>
</gene>
<dbReference type="Pfam" id="PF01613">
    <property type="entry name" value="Flavin_Reduct"/>
    <property type="match status" value="1"/>
</dbReference>
<dbReference type="InterPro" id="IPR002563">
    <property type="entry name" value="Flavin_Rdtase-like_dom"/>
</dbReference>
<dbReference type="InterPro" id="IPR012349">
    <property type="entry name" value="Split_barrel_FMN-bd"/>
</dbReference>
<evidence type="ECO:0000313" key="3">
    <source>
        <dbReference type="Proteomes" id="UP000309992"/>
    </source>
</evidence>
<protein>
    <submittedName>
        <fullName evidence="2">Flavin reductase family protein</fullName>
    </submittedName>
</protein>
<dbReference type="EMBL" id="SWMS01000057">
    <property type="protein sequence ID" value="TKG58130.1"/>
    <property type="molecule type" value="Genomic_DNA"/>
</dbReference>
<evidence type="ECO:0000313" key="2">
    <source>
        <dbReference type="EMBL" id="TKG58130.1"/>
    </source>
</evidence>
<name>A0ABY2RS65_9PSEU</name>
<keyword evidence="3" id="KW-1185">Reference proteome</keyword>
<feature type="domain" description="Flavin reductase like" evidence="1">
    <location>
        <begin position="3"/>
        <end position="50"/>
    </location>
</feature>
<reference evidence="2 3" key="1">
    <citation type="journal article" date="2015" name="Antonie Van Leeuwenhoek">
        <title>Prauserella endophytica sp. nov., an endophytic actinobacterium isolated from Tamarix taklamakanensis.</title>
        <authorList>
            <person name="Liu J.M."/>
            <person name="Habden X."/>
            <person name="Guo L."/>
            <person name="Tuo L."/>
            <person name="Jiang Z.K."/>
            <person name="Liu S.W."/>
            <person name="Liu X.F."/>
            <person name="Chen L."/>
            <person name="Li R.F."/>
            <person name="Zhang Y.Q."/>
            <person name="Sun C.H."/>
        </authorList>
    </citation>
    <scope>NUCLEOTIDE SEQUENCE [LARGE SCALE GENOMIC DNA]</scope>
    <source>
        <strain evidence="2 3">CGMCC 4.7182</strain>
    </source>
</reference>
<proteinExistence type="predicted"/>
<accession>A0ABY2RS65</accession>